<keyword evidence="2" id="KW-0472">Membrane</keyword>
<reference evidence="3" key="1">
    <citation type="submission" date="2022-07" db="EMBL/GenBank/DDBJ databases">
        <title>Genome Sequence of Physisporinus lineatus.</title>
        <authorList>
            <person name="Buettner E."/>
        </authorList>
    </citation>
    <scope>NUCLEOTIDE SEQUENCE</scope>
    <source>
        <strain evidence="3">VT162</strain>
    </source>
</reference>
<dbReference type="InterPro" id="IPR005198">
    <property type="entry name" value="Glyco_hydro_76"/>
</dbReference>
<gene>
    <name evidence="3" type="ORF">NLI96_g1174</name>
</gene>
<feature type="compositionally biased region" description="Basic and acidic residues" evidence="1">
    <location>
        <begin position="368"/>
        <end position="381"/>
    </location>
</feature>
<dbReference type="EMBL" id="JANAWD010000022">
    <property type="protein sequence ID" value="KAJ3490778.1"/>
    <property type="molecule type" value="Genomic_DNA"/>
</dbReference>
<keyword evidence="2" id="KW-1133">Transmembrane helix</keyword>
<evidence type="ECO:0000256" key="1">
    <source>
        <dbReference type="SAM" id="MobiDB-lite"/>
    </source>
</evidence>
<evidence type="ECO:0000313" key="4">
    <source>
        <dbReference type="Proteomes" id="UP001212997"/>
    </source>
</evidence>
<name>A0AAD5YN22_9APHY</name>
<dbReference type="Pfam" id="PF03663">
    <property type="entry name" value="Glyco_hydro_76"/>
    <property type="match status" value="1"/>
</dbReference>
<dbReference type="Gene3D" id="1.50.10.20">
    <property type="match status" value="1"/>
</dbReference>
<dbReference type="SUPFAM" id="SSF48208">
    <property type="entry name" value="Six-hairpin glycosidases"/>
    <property type="match status" value="1"/>
</dbReference>
<keyword evidence="2" id="KW-0812">Transmembrane</keyword>
<evidence type="ECO:0000256" key="2">
    <source>
        <dbReference type="SAM" id="Phobius"/>
    </source>
</evidence>
<sequence length="381" mass="41703">MPKIPFERTILIKDHDMSFIRVPFLNLVAPRLPLFLICFDFGHSWMMKPGVASLSEEKGLGDVFSARLHEITHDVKYAAAAEVAAQFIISQLYNGSIIQDTIYLSNCSYDTGVGSYNAGLFIEGLRVYTHVTQNSTWTTTLNEVLFTAMNFSAWTRSDGIMMEGLFFLFIMLDLAIWSFSSGRCVVGNIPDVPEQFYLWIQCQFATPQVFNAAIGLISVPNSTTLPPTSETSSTSSWKSTNVGLIVGVTITAAVVLAALIGDFIWWRRRARRASDLLSRSESSLVSETGNLSSNYAIEPFIAQIPTITSSLNPQGYPSEKIALPPTQYNIHGCTRTSAPTSGGGPAPRSGAENSLARLTPEVAAGLVGREDPPEYMSTRDD</sequence>
<accession>A0AAD5YN22</accession>
<evidence type="ECO:0000313" key="3">
    <source>
        <dbReference type="EMBL" id="KAJ3490778.1"/>
    </source>
</evidence>
<organism evidence="3 4">
    <name type="scientific">Meripilus lineatus</name>
    <dbReference type="NCBI Taxonomy" id="2056292"/>
    <lineage>
        <taxon>Eukaryota</taxon>
        <taxon>Fungi</taxon>
        <taxon>Dikarya</taxon>
        <taxon>Basidiomycota</taxon>
        <taxon>Agaricomycotina</taxon>
        <taxon>Agaricomycetes</taxon>
        <taxon>Polyporales</taxon>
        <taxon>Meripilaceae</taxon>
        <taxon>Meripilus</taxon>
    </lineage>
</organism>
<dbReference type="InterPro" id="IPR008928">
    <property type="entry name" value="6-hairpin_glycosidase_sf"/>
</dbReference>
<dbReference type="Proteomes" id="UP001212997">
    <property type="component" value="Unassembled WGS sequence"/>
</dbReference>
<protein>
    <submittedName>
        <fullName evidence="3">Uncharacterized protein</fullName>
    </submittedName>
</protein>
<dbReference type="AlphaFoldDB" id="A0AAD5YN22"/>
<feature type="region of interest" description="Disordered" evidence="1">
    <location>
        <begin position="334"/>
        <end position="381"/>
    </location>
</feature>
<keyword evidence="4" id="KW-1185">Reference proteome</keyword>
<comment type="caution">
    <text evidence="3">The sequence shown here is derived from an EMBL/GenBank/DDBJ whole genome shotgun (WGS) entry which is preliminary data.</text>
</comment>
<feature type="transmembrane region" description="Helical" evidence="2">
    <location>
        <begin position="159"/>
        <end position="179"/>
    </location>
</feature>
<feature type="transmembrane region" description="Helical" evidence="2">
    <location>
        <begin position="242"/>
        <end position="266"/>
    </location>
</feature>
<dbReference type="GO" id="GO:0005975">
    <property type="term" value="P:carbohydrate metabolic process"/>
    <property type="evidence" value="ECO:0007669"/>
    <property type="project" value="InterPro"/>
</dbReference>
<proteinExistence type="predicted"/>